<dbReference type="GO" id="GO:0004048">
    <property type="term" value="F:anthranilate phosphoribosyltransferase activity"/>
    <property type="evidence" value="ECO:0007669"/>
    <property type="project" value="UniProtKB-UniRule"/>
</dbReference>
<dbReference type="HAMAP" id="MF_00211">
    <property type="entry name" value="TrpD"/>
    <property type="match status" value="1"/>
</dbReference>
<protein>
    <recommendedName>
        <fullName evidence="9">Anthranilate phosphoribosyltransferase</fullName>
        <ecNumber evidence="9">2.4.2.18</ecNumber>
    </recommendedName>
</protein>
<feature type="binding site" evidence="9">
    <location>
        <begin position="87"/>
        <end position="88"/>
    </location>
    <ligand>
        <name>5-phospho-alpha-D-ribose 1-diphosphate</name>
        <dbReference type="ChEBI" id="CHEBI:58017"/>
    </ligand>
</feature>
<dbReference type="GO" id="GO:0000287">
    <property type="term" value="F:magnesium ion binding"/>
    <property type="evidence" value="ECO:0007669"/>
    <property type="project" value="UniProtKB-UniRule"/>
</dbReference>
<evidence type="ECO:0000313" key="12">
    <source>
        <dbReference type="EMBL" id="MXO99914.1"/>
    </source>
</evidence>
<dbReference type="Gene3D" id="1.20.970.10">
    <property type="entry name" value="Transferase, Pyrimidine Nucleoside Phosphorylase, Chain C"/>
    <property type="match status" value="1"/>
</dbReference>
<dbReference type="Gene3D" id="3.40.1030.10">
    <property type="entry name" value="Nucleoside phosphorylase/phosphoribosyltransferase catalytic domain"/>
    <property type="match status" value="1"/>
</dbReference>
<comment type="pathway">
    <text evidence="1 9">Amino-acid biosynthesis; L-tryptophan biosynthesis; L-tryptophan from chorismate: step 2/5.</text>
</comment>
<comment type="similarity">
    <text evidence="9">Belongs to the anthranilate phosphoribosyltransferase family.</text>
</comment>
<feature type="binding site" evidence="9">
    <location>
        <position position="84"/>
    </location>
    <ligand>
        <name>anthranilate</name>
        <dbReference type="ChEBI" id="CHEBI:16567"/>
        <label>1</label>
    </ligand>
</feature>
<evidence type="ECO:0000256" key="6">
    <source>
        <dbReference type="ARBA" id="ARBA00023141"/>
    </source>
</evidence>
<evidence type="ECO:0000259" key="11">
    <source>
        <dbReference type="Pfam" id="PF02885"/>
    </source>
</evidence>
<feature type="binding site" evidence="9">
    <location>
        <position position="84"/>
    </location>
    <ligand>
        <name>5-phospho-alpha-D-ribose 1-diphosphate</name>
        <dbReference type="ChEBI" id="CHEBI:58017"/>
    </ligand>
</feature>
<proteinExistence type="inferred from homology"/>
<dbReference type="PANTHER" id="PTHR43285">
    <property type="entry name" value="ANTHRANILATE PHOSPHORIBOSYLTRANSFERASE"/>
    <property type="match status" value="1"/>
</dbReference>
<comment type="catalytic activity">
    <reaction evidence="7 9">
        <text>N-(5-phospho-beta-D-ribosyl)anthranilate + diphosphate = 5-phospho-alpha-D-ribose 1-diphosphate + anthranilate</text>
        <dbReference type="Rhea" id="RHEA:11768"/>
        <dbReference type="ChEBI" id="CHEBI:16567"/>
        <dbReference type="ChEBI" id="CHEBI:18277"/>
        <dbReference type="ChEBI" id="CHEBI:33019"/>
        <dbReference type="ChEBI" id="CHEBI:58017"/>
        <dbReference type="EC" id="2.4.2.18"/>
    </reaction>
</comment>
<dbReference type="OrthoDB" id="9806430at2"/>
<keyword evidence="2 9" id="KW-0028">Amino-acid biosynthesis</keyword>
<evidence type="ECO:0000256" key="8">
    <source>
        <dbReference type="ARBA" id="ARBA00061188"/>
    </source>
</evidence>
<dbReference type="Pfam" id="PF02885">
    <property type="entry name" value="Glycos_trans_3N"/>
    <property type="match status" value="1"/>
</dbReference>
<keyword evidence="9" id="KW-0479">Metal-binding</keyword>
<dbReference type="SUPFAM" id="SSF47648">
    <property type="entry name" value="Nucleoside phosphorylase/phosphoribosyltransferase N-terminal domain"/>
    <property type="match status" value="1"/>
</dbReference>
<evidence type="ECO:0000256" key="3">
    <source>
        <dbReference type="ARBA" id="ARBA00022676"/>
    </source>
</evidence>
<feature type="binding site" evidence="9">
    <location>
        <position position="230"/>
    </location>
    <ligand>
        <name>Mg(2+)</name>
        <dbReference type="ChEBI" id="CHEBI:18420"/>
        <label>1</label>
    </ligand>
</feature>
<comment type="function">
    <text evidence="9">Catalyzes the transfer of the phosphoribosyl group of 5-phosphorylribose-1-pyrophosphate (PRPP) to anthranilate to yield N-(5'-phosphoribosyl)-anthranilate (PRA).</text>
</comment>
<dbReference type="Proteomes" id="UP000469430">
    <property type="component" value="Unassembled WGS sequence"/>
</dbReference>
<dbReference type="FunFam" id="3.40.1030.10:FF:000002">
    <property type="entry name" value="Anthranilate phosphoribosyltransferase"/>
    <property type="match status" value="1"/>
</dbReference>
<evidence type="ECO:0000256" key="9">
    <source>
        <dbReference type="HAMAP-Rule" id="MF_00211"/>
    </source>
</evidence>
<dbReference type="InterPro" id="IPR017459">
    <property type="entry name" value="Glycosyl_Trfase_fam3_N_dom"/>
</dbReference>
<accession>A0A6I4TVD1</accession>
<evidence type="ECO:0000256" key="5">
    <source>
        <dbReference type="ARBA" id="ARBA00022822"/>
    </source>
</evidence>
<dbReference type="Pfam" id="PF00591">
    <property type="entry name" value="Glycos_transf_3"/>
    <property type="match status" value="1"/>
</dbReference>
<evidence type="ECO:0000256" key="2">
    <source>
        <dbReference type="ARBA" id="ARBA00022605"/>
    </source>
</evidence>
<feature type="domain" description="Glycosyl transferase family 3 N-terminal" evidence="11">
    <location>
        <begin position="18"/>
        <end position="69"/>
    </location>
</feature>
<feature type="binding site" evidence="9">
    <location>
        <position position="230"/>
    </location>
    <ligand>
        <name>Mg(2+)</name>
        <dbReference type="ChEBI" id="CHEBI:18420"/>
        <label>2</label>
    </ligand>
</feature>
<feature type="binding site" evidence="9">
    <location>
        <position position="229"/>
    </location>
    <ligand>
        <name>Mg(2+)</name>
        <dbReference type="ChEBI" id="CHEBI:18420"/>
        <label>2</label>
    </ligand>
</feature>
<evidence type="ECO:0000256" key="7">
    <source>
        <dbReference type="ARBA" id="ARBA00052328"/>
    </source>
</evidence>
<dbReference type="InterPro" id="IPR036320">
    <property type="entry name" value="Glycosyl_Trfase_fam3_N_dom_sf"/>
</dbReference>
<dbReference type="RefSeq" id="WP_161391597.1">
    <property type="nucleotide sequence ID" value="NZ_JBHSCP010000001.1"/>
</dbReference>
<dbReference type="InterPro" id="IPR035902">
    <property type="entry name" value="Nuc_phospho_transferase"/>
</dbReference>
<keyword evidence="5 9" id="KW-0822">Tryptophan biosynthesis</keyword>
<dbReference type="UniPathway" id="UPA00035">
    <property type="reaction ID" value="UER00041"/>
</dbReference>
<comment type="caution">
    <text evidence="12">The sequence shown here is derived from an EMBL/GenBank/DDBJ whole genome shotgun (WGS) entry which is preliminary data.</text>
</comment>
<evidence type="ECO:0000259" key="10">
    <source>
        <dbReference type="Pfam" id="PF00591"/>
    </source>
</evidence>
<organism evidence="12 13">
    <name type="scientific">Croceibacterium xixiisoli</name>
    <dbReference type="NCBI Taxonomy" id="1476466"/>
    <lineage>
        <taxon>Bacteria</taxon>
        <taxon>Pseudomonadati</taxon>
        <taxon>Pseudomonadota</taxon>
        <taxon>Alphaproteobacteria</taxon>
        <taxon>Sphingomonadales</taxon>
        <taxon>Erythrobacteraceae</taxon>
        <taxon>Croceibacterium</taxon>
    </lineage>
</organism>
<dbReference type="PANTHER" id="PTHR43285:SF2">
    <property type="entry name" value="ANTHRANILATE PHOSPHORIBOSYLTRANSFERASE"/>
    <property type="match status" value="1"/>
</dbReference>
<feature type="binding site" evidence="9">
    <location>
        <position position="115"/>
    </location>
    <ligand>
        <name>anthranilate</name>
        <dbReference type="ChEBI" id="CHEBI:16567"/>
        <label>1</label>
    </ligand>
</feature>
<dbReference type="EC" id="2.4.2.18" evidence="9"/>
<comment type="similarity">
    <text evidence="8">In the C-terminal section; belongs to the anthranilate phosphoribosyltransferase family.</text>
</comment>
<evidence type="ECO:0000313" key="13">
    <source>
        <dbReference type="Proteomes" id="UP000469430"/>
    </source>
</evidence>
<dbReference type="EMBL" id="WTYJ01000002">
    <property type="protein sequence ID" value="MXO99914.1"/>
    <property type="molecule type" value="Genomic_DNA"/>
</dbReference>
<keyword evidence="4 9" id="KW-0808">Transferase</keyword>
<feature type="binding site" evidence="9">
    <location>
        <position position="96"/>
    </location>
    <ligand>
        <name>Mg(2+)</name>
        <dbReference type="ChEBI" id="CHEBI:18420"/>
        <label>1</label>
    </ligand>
</feature>
<dbReference type="GO" id="GO:0000162">
    <property type="term" value="P:L-tryptophan biosynthetic process"/>
    <property type="evidence" value="ECO:0007669"/>
    <property type="project" value="UniProtKB-UniRule"/>
</dbReference>
<dbReference type="NCBIfam" id="TIGR01245">
    <property type="entry name" value="trpD"/>
    <property type="match status" value="1"/>
</dbReference>
<evidence type="ECO:0000256" key="4">
    <source>
        <dbReference type="ARBA" id="ARBA00022679"/>
    </source>
</evidence>
<sequence length="339" mass="35028">MRYQSEGSGVKAFPSVEHPLTEDEAEAAFGAMLDGGMADEDIAAFLVALSNRGETATEIAGAARAMRARLLPVSAPANAIDVCGTGGDGHHTLNVSTAVSLVVAAAGVPVAKHGNRAASSKAGAADTLEALGLNLDRAAETAEQTLGDLGIGFLFAGKHHPSMGRIMPIRKKLAQRTIFNLMGPLANPAGVSRQLVGIARPAYVPIYAEALARLGIERAFVISGDEGLDELSLAGGNEVADITGTEVRMTRISAPEAGLRPAPIEAIRGGDPAHNAAQLRALLLGERGAYRDAVLFNAAAALLIAGEVEDWAEGVEEAAETIDKGLANTLLDCWISVTR</sequence>
<comment type="subunit">
    <text evidence="9">Homodimer.</text>
</comment>
<name>A0A6I4TVD1_9SPHN</name>
<dbReference type="AlphaFoldDB" id="A0A6I4TVD1"/>
<feature type="binding site" evidence="9">
    <location>
        <begin position="94"/>
        <end position="97"/>
    </location>
    <ligand>
        <name>5-phospho-alpha-D-ribose 1-diphosphate</name>
        <dbReference type="ChEBI" id="CHEBI:58017"/>
    </ligand>
</feature>
<feature type="binding site" evidence="9">
    <location>
        <position position="92"/>
    </location>
    <ligand>
        <name>5-phospho-alpha-D-ribose 1-diphosphate</name>
        <dbReference type="ChEBI" id="CHEBI:58017"/>
    </ligand>
</feature>
<keyword evidence="13" id="KW-1185">Reference proteome</keyword>
<dbReference type="SUPFAM" id="SSF52418">
    <property type="entry name" value="Nucleoside phosphorylase/phosphoribosyltransferase catalytic domain"/>
    <property type="match status" value="1"/>
</dbReference>
<reference evidence="12 13" key="1">
    <citation type="submission" date="2019-12" db="EMBL/GenBank/DDBJ databases">
        <title>Genomic-based taxomic classification of the family Erythrobacteraceae.</title>
        <authorList>
            <person name="Xu L."/>
        </authorList>
    </citation>
    <scope>NUCLEOTIDE SEQUENCE [LARGE SCALE GENOMIC DNA]</scope>
    <source>
        <strain evidence="12 13">S36</strain>
    </source>
</reference>
<dbReference type="InterPro" id="IPR000312">
    <property type="entry name" value="Glycosyl_Trfase_fam3"/>
</dbReference>
<keyword evidence="3 9" id="KW-0328">Glycosyltransferase</keyword>
<evidence type="ECO:0000256" key="1">
    <source>
        <dbReference type="ARBA" id="ARBA00004907"/>
    </source>
</evidence>
<feature type="binding site" evidence="9">
    <location>
        <begin position="112"/>
        <end position="120"/>
    </location>
    <ligand>
        <name>5-phospho-alpha-D-ribose 1-diphosphate</name>
        <dbReference type="ChEBI" id="CHEBI:58017"/>
    </ligand>
</feature>
<feature type="domain" description="Glycosyl transferase family 3" evidence="10">
    <location>
        <begin position="78"/>
        <end position="327"/>
    </location>
</feature>
<gene>
    <name evidence="9 12" type="primary">trpD</name>
    <name evidence="12" type="ORF">GRI97_13045</name>
</gene>
<feature type="binding site" evidence="9">
    <location>
        <position position="170"/>
    </location>
    <ligand>
        <name>anthranilate</name>
        <dbReference type="ChEBI" id="CHEBI:16567"/>
        <label>2</label>
    </ligand>
</feature>
<feature type="binding site" evidence="9">
    <location>
        <position position="124"/>
    </location>
    <ligand>
        <name>5-phospho-alpha-D-ribose 1-diphosphate</name>
        <dbReference type="ChEBI" id="CHEBI:58017"/>
    </ligand>
</feature>
<comment type="cofactor">
    <cofactor evidence="9">
        <name>Mg(2+)</name>
        <dbReference type="ChEBI" id="CHEBI:18420"/>
    </cofactor>
    <text evidence="9">Binds 2 magnesium ions per monomer.</text>
</comment>
<comment type="caution">
    <text evidence="9">Lacks conserved residue(s) required for the propagation of feature annotation.</text>
</comment>
<keyword evidence="6 9" id="KW-0057">Aromatic amino acid biosynthesis</keyword>
<dbReference type="GO" id="GO:0005829">
    <property type="term" value="C:cytosol"/>
    <property type="evidence" value="ECO:0007669"/>
    <property type="project" value="TreeGrafter"/>
</dbReference>
<dbReference type="InterPro" id="IPR005940">
    <property type="entry name" value="Anthranilate_Pribosyl_Tfrase"/>
</dbReference>
<keyword evidence="9" id="KW-0460">Magnesium</keyword>